<gene>
    <name evidence="10" type="ORF">BCR37DRAFT_343293</name>
</gene>
<evidence type="ECO:0000256" key="5">
    <source>
        <dbReference type="ARBA" id="ARBA00023159"/>
    </source>
</evidence>
<dbReference type="Proteomes" id="UP000193685">
    <property type="component" value="Unassembled WGS sequence"/>
</dbReference>
<organism evidence="10 11">
    <name type="scientific">Protomyces lactucae-debilis</name>
    <dbReference type="NCBI Taxonomy" id="2754530"/>
    <lineage>
        <taxon>Eukaryota</taxon>
        <taxon>Fungi</taxon>
        <taxon>Dikarya</taxon>
        <taxon>Ascomycota</taxon>
        <taxon>Taphrinomycotina</taxon>
        <taxon>Taphrinomycetes</taxon>
        <taxon>Taphrinales</taxon>
        <taxon>Protomycetaceae</taxon>
        <taxon>Protomyces</taxon>
    </lineage>
</organism>
<sequence>MDICTQLQDAVDMLGKEMYSALFYLNTKHDYLAFPDDVMARPPDLKVQPERDEPATFKANQQELARDIVGQVKQIEQLVQALPGLTSTEAEQIQRVAALEETLRVVEARHHEVLKEREALQAQTEAVILDCTIRMRTAGDEA</sequence>
<evidence type="ECO:0000256" key="3">
    <source>
        <dbReference type="ARBA" id="ARBA00019691"/>
    </source>
</evidence>
<keyword evidence="11" id="KW-1185">Reference proteome</keyword>
<evidence type="ECO:0000256" key="8">
    <source>
        <dbReference type="RuleBase" id="RU366036"/>
    </source>
</evidence>
<dbReference type="Gene3D" id="6.10.280.10">
    <property type="entry name" value="Mediator complex, subunit Med21"/>
    <property type="match status" value="1"/>
</dbReference>
<comment type="subunit">
    <text evidence="8">Component of the Mediator complex.</text>
</comment>
<proteinExistence type="inferred from homology"/>
<dbReference type="GO" id="GO:0006357">
    <property type="term" value="P:regulation of transcription by RNA polymerase II"/>
    <property type="evidence" value="ECO:0007669"/>
    <property type="project" value="TreeGrafter"/>
</dbReference>
<dbReference type="STRING" id="56484.A0A1Y2FUL9"/>
<dbReference type="PANTHER" id="PTHR13381:SF0">
    <property type="entry name" value="MEDIATOR OF RNA POLYMERASE II TRANSCRIPTION SUBUNIT 21"/>
    <property type="match status" value="1"/>
</dbReference>
<reference evidence="10 11" key="1">
    <citation type="submission" date="2016-07" db="EMBL/GenBank/DDBJ databases">
        <title>Pervasive Adenine N6-methylation of Active Genes in Fungi.</title>
        <authorList>
            <consortium name="DOE Joint Genome Institute"/>
            <person name="Mondo S.J."/>
            <person name="Dannebaum R.O."/>
            <person name="Kuo R.C."/>
            <person name="Labutti K."/>
            <person name="Haridas S."/>
            <person name="Kuo A."/>
            <person name="Salamov A."/>
            <person name="Ahrendt S.R."/>
            <person name="Lipzen A."/>
            <person name="Sullivan W."/>
            <person name="Andreopoulos W.B."/>
            <person name="Clum A."/>
            <person name="Lindquist E."/>
            <person name="Daum C."/>
            <person name="Ramamoorthy G.K."/>
            <person name="Gryganskyi A."/>
            <person name="Culley D."/>
            <person name="Magnuson J.K."/>
            <person name="James T.Y."/>
            <person name="O'Malley M.A."/>
            <person name="Stajich J.E."/>
            <person name="Spatafora J.W."/>
            <person name="Visel A."/>
            <person name="Grigoriev I.V."/>
        </authorList>
    </citation>
    <scope>NUCLEOTIDE SEQUENCE [LARGE SCALE GENOMIC DNA]</scope>
    <source>
        <strain evidence="10 11">12-1054</strain>
    </source>
</reference>
<dbReference type="AlphaFoldDB" id="A0A1Y2FUL9"/>
<dbReference type="Pfam" id="PF11221">
    <property type="entry name" value="Med21"/>
    <property type="match status" value="1"/>
</dbReference>
<evidence type="ECO:0000256" key="9">
    <source>
        <dbReference type="SAM" id="Coils"/>
    </source>
</evidence>
<protein>
    <recommendedName>
        <fullName evidence="3 8">Mediator of RNA polymerase II transcription subunit 21</fullName>
    </recommendedName>
</protein>
<comment type="function">
    <text evidence="8">Component of the Mediator complex, a coactivator involved in the regulated transcription of nearly all RNA polymerase II-dependent genes. Mediator functions as a bridge to convey information from gene-specific regulatory proteins to the basal RNA polymerase II transcription machinery. Mediator is recruited to promoters by direct interactions with regulatory proteins and serves as a scaffold for the assembly of a functional preinitiation complex with RNA polymerase II and the general transcription factors.</text>
</comment>
<dbReference type="InterPro" id="IPR037212">
    <property type="entry name" value="Med7/Med21-like"/>
</dbReference>
<accession>A0A1Y2FUL9</accession>
<keyword evidence="7 8" id="KW-0539">Nucleus</keyword>
<dbReference type="GO" id="GO:0003712">
    <property type="term" value="F:transcription coregulator activity"/>
    <property type="evidence" value="ECO:0007669"/>
    <property type="project" value="TreeGrafter"/>
</dbReference>
<dbReference type="OrthoDB" id="526653at2759"/>
<comment type="subcellular location">
    <subcellularLocation>
        <location evidence="1 8">Nucleus</location>
    </subcellularLocation>
</comment>
<keyword evidence="4 8" id="KW-0805">Transcription regulation</keyword>
<dbReference type="EMBL" id="MCFI01000002">
    <property type="protein sequence ID" value="ORY86886.1"/>
    <property type="molecule type" value="Genomic_DNA"/>
</dbReference>
<dbReference type="RefSeq" id="XP_040727742.1">
    <property type="nucleotide sequence ID" value="XM_040867491.1"/>
</dbReference>
<evidence type="ECO:0000313" key="11">
    <source>
        <dbReference type="Proteomes" id="UP000193685"/>
    </source>
</evidence>
<evidence type="ECO:0000313" key="10">
    <source>
        <dbReference type="EMBL" id="ORY86886.1"/>
    </source>
</evidence>
<dbReference type="GO" id="GO:0016592">
    <property type="term" value="C:mediator complex"/>
    <property type="evidence" value="ECO:0007669"/>
    <property type="project" value="UniProtKB-UniRule"/>
</dbReference>
<dbReference type="PANTHER" id="PTHR13381">
    <property type="entry name" value="RNA POLYMERASE II HOLOENZYME COMPONENT SRB7"/>
    <property type="match status" value="1"/>
</dbReference>
<evidence type="ECO:0000256" key="2">
    <source>
        <dbReference type="ARBA" id="ARBA00005770"/>
    </source>
</evidence>
<evidence type="ECO:0000256" key="1">
    <source>
        <dbReference type="ARBA" id="ARBA00004123"/>
    </source>
</evidence>
<comment type="similarity">
    <text evidence="2 8">Belongs to the Mediator complex subunit 21 family.</text>
</comment>
<comment type="caution">
    <text evidence="10">The sequence shown here is derived from an EMBL/GenBank/DDBJ whole genome shotgun (WGS) entry which is preliminary data.</text>
</comment>
<keyword evidence="6 8" id="KW-0804">Transcription</keyword>
<evidence type="ECO:0000256" key="6">
    <source>
        <dbReference type="ARBA" id="ARBA00023163"/>
    </source>
</evidence>
<keyword evidence="5 8" id="KW-0010">Activator</keyword>
<feature type="coiled-coil region" evidence="9">
    <location>
        <begin position="96"/>
        <end position="123"/>
    </location>
</feature>
<evidence type="ECO:0000256" key="4">
    <source>
        <dbReference type="ARBA" id="ARBA00023015"/>
    </source>
</evidence>
<name>A0A1Y2FUL9_PROLT</name>
<dbReference type="InterPro" id="IPR021384">
    <property type="entry name" value="Mediator_Med21"/>
</dbReference>
<keyword evidence="9" id="KW-0175">Coiled coil</keyword>
<dbReference type="GeneID" id="63784090"/>
<dbReference type="SUPFAM" id="SSF140718">
    <property type="entry name" value="Mediator hinge subcomplex-like"/>
    <property type="match status" value="1"/>
</dbReference>
<evidence type="ECO:0000256" key="7">
    <source>
        <dbReference type="ARBA" id="ARBA00023242"/>
    </source>
</evidence>